<reference evidence="3 4" key="1">
    <citation type="journal article" date="2006" name="Science">
        <title>Phytophthora genome sequences uncover evolutionary origins and mechanisms of pathogenesis.</title>
        <authorList>
            <person name="Tyler B.M."/>
            <person name="Tripathy S."/>
            <person name="Zhang X."/>
            <person name="Dehal P."/>
            <person name="Jiang R.H."/>
            <person name="Aerts A."/>
            <person name="Arredondo F.D."/>
            <person name="Baxter L."/>
            <person name="Bensasson D."/>
            <person name="Beynon J.L."/>
            <person name="Chapman J."/>
            <person name="Damasceno C.M."/>
            <person name="Dorrance A.E."/>
            <person name="Dou D."/>
            <person name="Dickerman A.W."/>
            <person name="Dubchak I.L."/>
            <person name="Garbelotto M."/>
            <person name="Gijzen M."/>
            <person name="Gordon S.G."/>
            <person name="Govers F."/>
            <person name="Grunwald N.J."/>
            <person name="Huang W."/>
            <person name="Ivors K.L."/>
            <person name="Jones R.W."/>
            <person name="Kamoun S."/>
            <person name="Krampis K."/>
            <person name="Lamour K.H."/>
            <person name="Lee M.K."/>
            <person name="McDonald W.H."/>
            <person name="Medina M."/>
            <person name="Meijer H.J."/>
            <person name="Nordberg E.K."/>
            <person name="Maclean D.J."/>
            <person name="Ospina-Giraldo M.D."/>
            <person name="Morris P.F."/>
            <person name="Phuntumart V."/>
            <person name="Putnam N.H."/>
            <person name="Rash S."/>
            <person name="Rose J.K."/>
            <person name="Sakihama Y."/>
            <person name="Salamov A.A."/>
            <person name="Savidor A."/>
            <person name="Scheuring C.F."/>
            <person name="Smith B.M."/>
            <person name="Sobral B.W."/>
            <person name="Terry A."/>
            <person name="Torto-Alalibo T.A."/>
            <person name="Win J."/>
            <person name="Xu Z."/>
            <person name="Zhang H."/>
            <person name="Grigoriev I.V."/>
            <person name="Rokhsar D.S."/>
            <person name="Boore J.L."/>
        </authorList>
    </citation>
    <scope>NUCLEOTIDE SEQUENCE [LARGE SCALE GENOMIC DNA]</scope>
    <source>
        <strain evidence="3 4">P6497</strain>
    </source>
</reference>
<dbReference type="InParanoid" id="G5ACZ9"/>
<feature type="region of interest" description="Disordered" evidence="2">
    <location>
        <begin position="134"/>
        <end position="155"/>
    </location>
</feature>
<dbReference type="KEGG" id="psoj:PHYSODRAFT_307135"/>
<feature type="region of interest" description="Disordered" evidence="2">
    <location>
        <begin position="330"/>
        <end position="349"/>
    </location>
</feature>
<proteinExistence type="predicted"/>
<keyword evidence="1" id="KW-0175">Coiled coil</keyword>
<dbReference type="AlphaFoldDB" id="G5ACZ9"/>
<gene>
    <name evidence="3" type="ORF">PHYSODRAFT_307135</name>
</gene>
<protein>
    <submittedName>
        <fullName evidence="3">Uncharacterized protein</fullName>
    </submittedName>
</protein>
<dbReference type="GeneID" id="20642837"/>
<dbReference type="RefSeq" id="XP_009537950.1">
    <property type="nucleotide sequence ID" value="XM_009539655.1"/>
</dbReference>
<evidence type="ECO:0000313" key="3">
    <source>
        <dbReference type="EMBL" id="EGZ06053.1"/>
    </source>
</evidence>
<feature type="coiled-coil region" evidence="1">
    <location>
        <begin position="268"/>
        <end position="295"/>
    </location>
</feature>
<sequence length="421" mass="46248">MAIDSNYELSVLCVLVQELTAWSWTRAAFAAATIETPVQLGAVHRNVRDSKTATAAQLHAATSGCKPRVVFAGGGWGQPDEQCCALARRCVHYGDIGAILRWRGANWGVRAVYDPECEQLSAITSMSQSSFSQTQSQNLLGSSQDDQQWQAQHALPPVPPPPAHCNLSEKLQELEKNLTKALTEQTDQQKQQQQVSMERLAKPINESVEEIKDKLATSSDDLKKQRCSLGKLSDDVKGVVVAVTDLRKQNLENNEACEETRKAVATEAAAVKTALTELQARIETVEASVKSCSDRISRVLEEGRSNHEAVLSTVVASSCNCPEEGIPGVKLAESSSGSGRATGKRRRSPFRCDVAGRKPARYSSTPSIDDSPPRIRAQFSSRNQVENTVWQEEEVDSSGLHHALERIQSLRCKRRSYQHTR</sequence>
<dbReference type="Proteomes" id="UP000002640">
    <property type="component" value="Unassembled WGS sequence"/>
</dbReference>
<dbReference type="OMA" id="NNEACEE"/>
<evidence type="ECO:0000256" key="2">
    <source>
        <dbReference type="SAM" id="MobiDB-lite"/>
    </source>
</evidence>
<feature type="compositionally biased region" description="Polar residues" evidence="2">
    <location>
        <begin position="138"/>
        <end position="151"/>
    </location>
</feature>
<accession>G5ACZ9</accession>
<evidence type="ECO:0000313" key="4">
    <source>
        <dbReference type="Proteomes" id="UP000002640"/>
    </source>
</evidence>
<organism evidence="3 4">
    <name type="scientific">Phytophthora sojae (strain P6497)</name>
    <name type="common">Soybean stem and root rot agent</name>
    <name type="synonym">Phytophthora megasperma f. sp. glycines</name>
    <dbReference type="NCBI Taxonomy" id="1094619"/>
    <lineage>
        <taxon>Eukaryota</taxon>
        <taxon>Sar</taxon>
        <taxon>Stramenopiles</taxon>
        <taxon>Oomycota</taxon>
        <taxon>Peronosporomycetes</taxon>
        <taxon>Peronosporales</taxon>
        <taxon>Peronosporaceae</taxon>
        <taxon>Phytophthora</taxon>
    </lineage>
</organism>
<name>G5ACZ9_PHYSP</name>
<dbReference type="EMBL" id="JH159164">
    <property type="protein sequence ID" value="EGZ06053.1"/>
    <property type="molecule type" value="Genomic_DNA"/>
</dbReference>
<evidence type="ECO:0000256" key="1">
    <source>
        <dbReference type="SAM" id="Coils"/>
    </source>
</evidence>
<keyword evidence="4" id="KW-1185">Reference proteome</keyword>